<gene>
    <name evidence="1" type="ORF">Q3982_04375</name>
</gene>
<dbReference type="AlphaFoldDB" id="A0AA43RI25"/>
<reference evidence="1" key="1">
    <citation type="submission" date="2023-07" db="EMBL/GenBank/DDBJ databases">
        <title>Between Cages and Wild: Unraveling the Impact of Captivity on Animal Microbiomes and Antimicrobial Resistance.</title>
        <authorList>
            <person name="Schmartz G.P."/>
            <person name="Rehner J."/>
            <person name="Schuff M.J."/>
            <person name="Becker S.L."/>
            <person name="Kravczyk M."/>
            <person name="Gurevich A."/>
            <person name="Francke R."/>
            <person name="Mueller R."/>
            <person name="Keller V."/>
            <person name="Keller A."/>
        </authorList>
    </citation>
    <scope>NUCLEOTIDE SEQUENCE</scope>
    <source>
        <strain evidence="1">S12M_St_49</strain>
    </source>
</reference>
<dbReference type="EMBL" id="JAUMVS010000061">
    <property type="protein sequence ID" value="MDO4841894.1"/>
    <property type="molecule type" value="Genomic_DNA"/>
</dbReference>
<dbReference type="Proteomes" id="UP001168575">
    <property type="component" value="Unassembled WGS sequence"/>
</dbReference>
<sequence>MYGLTFDLDANLLQDDYQITRPKAYSVIDKTLTDLGFARIQCNFYVLQNPKNGMNFLFDMNDELGKYEWFNACVHDIAAFKLEDWSDITESFKRKL</sequence>
<protein>
    <submittedName>
        <fullName evidence="1">Uncharacterized protein</fullName>
    </submittedName>
</protein>
<keyword evidence="2" id="KW-1185">Reference proteome</keyword>
<proteinExistence type="predicted"/>
<organism evidence="1 2">
    <name type="scientific">Phoenicibacter congonensis</name>
    <dbReference type="NCBI Taxonomy" id="1944646"/>
    <lineage>
        <taxon>Bacteria</taxon>
        <taxon>Bacillati</taxon>
        <taxon>Actinomycetota</taxon>
        <taxon>Coriobacteriia</taxon>
        <taxon>Eggerthellales</taxon>
        <taxon>Eggerthellaceae</taxon>
        <taxon>Phoenicibacter</taxon>
    </lineage>
</organism>
<name>A0AA43RI25_9ACTN</name>
<evidence type="ECO:0000313" key="1">
    <source>
        <dbReference type="EMBL" id="MDO4841894.1"/>
    </source>
</evidence>
<comment type="caution">
    <text evidence="1">The sequence shown here is derived from an EMBL/GenBank/DDBJ whole genome shotgun (WGS) entry which is preliminary data.</text>
</comment>
<evidence type="ECO:0000313" key="2">
    <source>
        <dbReference type="Proteomes" id="UP001168575"/>
    </source>
</evidence>
<accession>A0AA43RI25</accession>
<dbReference type="Gene3D" id="3.30.70.240">
    <property type="match status" value="1"/>
</dbReference>